<evidence type="ECO:0000256" key="7">
    <source>
        <dbReference type="ARBA" id="ARBA00022989"/>
    </source>
</evidence>
<name>A0ABT4D576_9CLOT</name>
<dbReference type="InterPro" id="IPR051327">
    <property type="entry name" value="MATE_MepA_subfamily"/>
</dbReference>
<dbReference type="CDD" id="cd13143">
    <property type="entry name" value="MATE_MepA_like"/>
    <property type="match status" value="1"/>
</dbReference>
<feature type="transmembrane region" description="Helical" evidence="10">
    <location>
        <begin position="412"/>
        <end position="434"/>
    </location>
</feature>
<feature type="transmembrane region" description="Helical" evidence="10">
    <location>
        <begin position="16"/>
        <end position="36"/>
    </location>
</feature>
<feature type="transmembrane region" description="Helical" evidence="10">
    <location>
        <begin position="311"/>
        <end position="337"/>
    </location>
</feature>
<keyword evidence="12" id="KW-1185">Reference proteome</keyword>
<comment type="caution">
    <text evidence="11">The sequence shown here is derived from an EMBL/GenBank/DDBJ whole genome shotgun (WGS) entry which is preliminary data.</text>
</comment>
<reference evidence="11" key="1">
    <citation type="submission" date="2022-12" db="EMBL/GenBank/DDBJ databases">
        <title>Clostridium sp. nov., isolated from industrial wastewater.</title>
        <authorList>
            <person name="Jiayan W."/>
        </authorList>
    </citation>
    <scope>NUCLEOTIDE SEQUENCE</scope>
    <source>
        <strain evidence="11">ZC22-4</strain>
    </source>
</reference>
<comment type="similarity">
    <text evidence="2">Belongs to the multi antimicrobial extrusion (MATE) (TC 2.A.66.1) family. MepA subfamily.</text>
</comment>
<dbReference type="EMBL" id="JAPQFJ010000002">
    <property type="protein sequence ID" value="MCY6957437.1"/>
    <property type="molecule type" value="Genomic_DNA"/>
</dbReference>
<evidence type="ECO:0000256" key="3">
    <source>
        <dbReference type="ARBA" id="ARBA00022106"/>
    </source>
</evidence>
<keyword evidence="7 10" id="KW-1133">Transmembrane helix</keyword>
<dbReference type="Proteomes" id="UP001144612">
    <property type="component" value="Unassembled WGS sequence"/>
</dbReference>
<dbReference type="NCBIfam" id="TIGR00797">
    <property type="entry name" value="matE"/>
    <property type="match status" value="1"/>
</dbReference>
<feature type="transmembrane region" description="Helical" evidence="10">
    <location>
        <begin position="270"/>
        <end position="290"/>
    </location>
</feature>
<comment type="subcellular location">
    <subcellularLocation>
        <location evidence="1">Cell membrane</location>
        <topology evidence="1">Multi-pass membrane protein</topology>
    </subcellularLocation>
</comment>
<dbReference type="InterPro" id="IPR048279">
    <property type="entry name" value="MdtK-like"/>
</dbReference>
<sequence>MKSNFDLVKDNEKKLYLKYLAPGIFGMMMLAGYVFVDALCVGRALGGPGLAALNVSTPTVSLMYATGFLFATGSSTLYSIFKGKNEGDNARKVYSLGFISALCVGVIYAILGIIFIDKIAYFLGATSNTIHMTKQYMLTILGFAPFFILDIFMNVSARNDKAPHIAMCATIACCSINIILDVLFVFGFNWGIFGAGIATAISTVISFIITFSYSLSKKSGLKLMKFVPNIKDFLRILTNGISSFISEMSVGIVTIAFNKVILMQIGEIGVAAYGIIANINLIFFSIFMGNSQAMQPLVSISYGANKFKRTFNFFKLGSIFAVTVGAIFTCICIFFSYPLCSLFVNDTHIIAVTASALKIHGLAYAIMGMNLLFDAFFYSVERPKFAVSISLSRALIIVLSMLFILSNLFGSIGIWMTVPVTEVTTLFIGFILFVRYKNKQLALNLENKQAA</sequence>
<organism evidence="11 12">
    <name type="scientific">Clostridium brassicae</name>
    <dbReference type="NCBI Taxonomy" id="2999072"/>
    <lineage>
        <taxon>Bacteria</taxon>
        <taxon>Bacillati</taxon>
        <taxon>Bacillota</taxon>
        <taxon>Clostridia</taxon>
        <taxon>Eubacteriales</taxon>
        <taxon>Clostridiaceae</taxon>
        <taxon>Clostridium</taxon>
    </lineage>
</organism>
<feature type="transmembrane region" description="Helical" evidence="10">
    <location>
        <begin position="93"/>
        <end position="116"/>
    </location>
</feature>
<gene>
    <name evidence="11" type="ORF">OW729_02325</name>
</gene>
<evidence type="ECO:0000256" key="2">
    <source>
        <dbReference type="ARBA" id="ARBA00008417"/>
    </source>
</evidence>
<evidence type="ECO:0000256" key="6">
    <source>
        <dbReference type="ARBA" id="ARBA00022692"/>
    </source>
</evidence>
<dbReference type="RefSeq" id="WP_268059809.1">
    <property type="nucleotide sequence ID" value="NZ_JAPQFJ010000002.1"/>
</dbReference>
<accession>A0ABT4D576</accession>
<dbReference type="InterPro" id="IPR002528">
    <property type="entry name" value="MATE_fam"/>
</dbReference>
<evidence type="ECO:0000256" key="5">
    <source>
        <dbReference type="ARBA" id="ARBA00022475"/>
    </source>
</evidence>
<keyword evidence="6 10" id="KW-0812">Transmembrane</keyword>
<keyword evidence="8 10" id="KW-0472">Membrane</keyword>
<feature type="transmembrane region" description="Helical" evidence="10">
    <location>
        <begin position="165"/>
        <end position="186"/>
    </location>
</feature>
<keyword evidence="9" id="KW-0046">Antibiotic resistance</keyword>
<evidence type="ECO:0000256" key="8">
    <source>
        <dbReference type="ARBA" id="ARBA00023136"/>
    </source>
</evidence>
<keyword evidence="4" id="KW-0813">Transport</keyword>
<evidence type="ECO:0000256" key="1">
    <source>
        <dbReference type="ARBA" id="ARBA00004651"/>
    </source>
</evidence>
<dbReference type="PANTHER" id="PTHR43823">
    <property type="entry name" value="SPORULATION PROTEIN YKVU"/>
    <property type="match status" value="1"/>
</dbReference>
<feature type="transmembrane region" description="Helical" evidence="10">
    <location>
        <begin position="136"/>
        <end position="153"/>
    </location>
</feature>
<evidence type="ECO:0000256" key="9">
    <source>
        <dbReference type="ARBA" id="ARBA00023251"/>
    </source>
</evidence>
<feature type="transmembrane region" description="Helical" evidence="10">
    <location>
        <begin position="236"/>
        <end position="258"/>
    </location>
</feature>
<keyword evidence="5" id="KW-1003">Cell membrane</keyword>
<evidence type="ECO:0000313" key="12">
    <source>
        <dbReference type="Proteomes" id="UP001144612"/>
    </source>
</evidence>
<dbReference type="PIRSF" id="PIRSF006603">
    <property type="entry name" value="DinF"/>
    <property type="match status" value="1"/>
</dbReference>
<evidence type="ECO:0000313" key="11">
    <source>
        <dbReference type="EMBL" id="MCY6957437.1"/>
    </source>
</evidence>
<dbReference type="Pfam" id="PF01554">
    <property type="entry name" value="MatE"/>
    <property type="match status" value="2"/>
</dbReference>
<protein>
    <recommendedName>
        <fullName evidence="3">Multidrug export protein MepA</fullName>
    </recommendedName>
</protein>
<feature type="transmembrane region" description="Helical" evidence="10">
    <location>
        <begin position="385"/>
        <end position="406"/>
    </location>
</feature>
<feature type="transmembrane region" description="Helical" evidence="10">
    <location>
        <begin position="62"/>
        <end position="81"/>
    </location>
</feature>
<feature type="transmembrane region" description="Helical" evidence="10">
    <location>
        <begin position="349"/>
        <end position="373"/>
    </location>
</feature>
<dbReference type="PANTHER" id="PTHR43823:SF3">
    <property type="entry name" value="MULTIDRUG EXPORT PROTEIN MEPA"/>
    <property type="match status" value="1"/>
</dbReference>
<feature type="transmembrane region" description="Helical" evidence="10">
    <location>
        <begin position="192"/>
        <end position="215"/>
    </location>
</feature>
<evidence type="ECO:0000256" key="4">
    <source>
        <dbReference type="ARBA" id="ARBA00022448"/>
    </source>
</evidence>
<evidence type="ECO:0000256" key="10">
    <source>
        <dbReference type="SAM" id="Phobius"/>
    </source>
</evidence>
<dbReference type="InterPro" id="IPR045070">
    <property type="entry name" value="MATE_MepA-like"/>
</dbReference>
<proteinExistence type="inferred from homology"/>